<evidence type="ECO:0000313" key="3">
    <source>
        <dbReference type="EMBL" id="MCP3429729.1"/>
    </source>
</evidence>
<dbReference type="SUPFAM" id="SSF46894">
    <property type="entry name" value="C-terminal effector domain of the bipartite response regulators"/>
    <property type="match status" value="1"/>
</dbReference>
<keyword evidence="4" id="KW-1185">Reference proteome</keyword>
<dbReference type="CDD" id="cd06170">
    <property type="entry name" value="LuxR_C_like"/>
    <property type="match status" value="1"/>
</dbReference>
<dbReference type="RefSeq" id="WP_254102427.1">
    <property type="nucleotide sequence ID" value="NZ_JANATA010000033.1"/>
</dbReference>
<evidence type="ECO:0000256" key="1">
    <source>
        <dbReference type="SAM" id="Phobius"/>
    </source>
</evidence>
<evidence type="ECO:0000259" key="2">
    <source>
        <dbReference type="PROSITE" id="PS50043"/>
    </source>
</evidence>
<dbReference type="Gene3D" id="1.10.10.10">
    <property type="entry name" value="Winged helix-like DNA-binding domain superfamily/Winged helix DNA-binding domain"/>
    <property type="match status" value="1"/>
</dbReference>
<name>A0AA42BMK8_9ALTE</name>
<dbReference type="GO" id="GO:0006355">
    <property type="term" value="P:regulation of DNA-templated transcription"/>
    <property type="evidence" value="ECO:0007669"/>
    <property type="project" value="InterPro"/>
</dbReference>
<evidence type="ECO:0000313" key="4">
    <source>
        <dbReference type="Proteomes" id="UP001165413"/>
    </source>
</evidence>
<keyword evidence="1" id="KW-1133">Transmembrane helix</keyword>
<dbReference type="PRINTS" id="PR00038">
    <property type="entry name" value="HTHLUXR"/>
</dbReference>
<keyword evidence="1" id="KW-0472">Membrane</keyword>
<dbReference type="Proteomes" id="UP001165413">
    <property type="component" value="Unassembled WGS sequence"/>
</dbReference>
<dbReference type="GO" id="GO:0003677">
    <property type="term" value="F:DNA binding"/>
    <property type="evidence" value="ECO:0007669"/>
    <property type="project" value="InterPro"/>
</dbReference>
<sequence length="164" mass="19113">MHKDKVISGVLMLIILFKLFDLYIDFSHKVELYHIIQEFILIILSLGMFIYLTLDIRQRSKQAQLLSEQLKVSRDKFQDLSQQVIASKKSFFEAIDKQFDIWEFTKTEKEVALLLVKGLSNYEIAEVRSKSPKTVSHQASSIYKKANVNGRHELAALFFEELIN</sequence>
<keyword evidence="1" id="KW-0812">Transmembrane</keyword>
<feature type="transmembrane region" description="Helical" evidence="1">
    <location>
        <begin position="7"/>
        <end position="26"/>
    </location>
</feature>
<organism evidence="3 4">
    <name type="scientific">Opacimonas viscosa</name>
    <dbReference type="NCBI Taxonomy" id="2961944"/>
    <lineage>
        <taxon>Bacteria</taxon>
        <taxon>Pseudomonadati</taxon>
        <taxon>Pseudomonadota</taxon>
        <taxon>Gammaproteobacteria</taxon>
        <taxon>Alteromonadales</taxon>
        <taxon>Alteromonadaceae</taxon>
        <taxon>Opacimonas</taxon>
    </lineage>
</organism>
<dbReference type="SMART" id="SM00421">
    <property type="entry name" value="HTH_LUXR"/>
    <property type="match status" value="1"/>
</dbReference>
<protein>
    <submittedName>
        <fullName evidence="3">LuxR C-terminal-related transcriptional regulator</fullName>
    </submittedName>
</protein>
<dbReference type="Pfam" id="PF00196">
    <property type="entry name" value="GerE"/>
    <property type="match status" value="1"/>
</dbReference>
<feature type="domain" description="HTH luxR-type" evidence="2">
    <location>
        <begin position="97"/>
        <end position="162"/>
    </location>
</feature>
<dbReference type="InterPro" id="IPR016032">
    <property type="entry name" value="Sig_transdc_resp-reg_C-effctor"/>
</dbReference>
<dbReference type="InterPro" id="IPR036388">
    <property type="entry name" value="WH-like_DNA-bd_sf"/>
</dbReference>
<gene>
    <name evidence="3" type="ORF">NLF92_12355</name>
</gene>
<proteinExistence type="predicted"/>
<dbReference type="PROSITE" id="PS50043">
    <property type="entry name" value="HTH_LUXR_2"/>
    <property type="match status" value="1"/>
</dbReference>
<accession>A0AA42BMK8</accession>
<dbReference type="InterPro" id="IPR000792">
    <property type="entry name" value="Tscrpt_reg_LuxR_C"/>
</dbReference>
<dbReference type="EMBL" id="JANATA010000033">
    <property type="protein sequence ID" value="MCP3429729.1"/>
    <property type="molecule type" value="Genomic_DNA"/>
</dbReference>
<comment type="caution">
    <text evidence="3">The sequence shown here is derived from an EMBL/GenBank/DDBJ whole genome shotgun (WGS) entry which is preliminary data.</text>
</comment>
<feature type="transmembrane region" description="Helical" evidence="1">
    <location>
        <begin position="32"/>
        <end position="54"/>
    </location>
</feature>
<dbReference type="AlphaFoldDB" id="A0AA42BMK8"/>
<reference evidence="3" key="1">
    <citation type="submission" date="2022-07" db="EMBL/GenBank/DDBJ databases">
        <title>Characterization of the Novel Bacterium Alteromonas immobilis LMIT006 and Alteromonas gregis LMIT007.</title>
        <authorList>
            <person name="Lin X."/>
        </authorList>
    </citation>
    <scope>NUCLEOTIDE SEQUENCE</scope>
    <source>
        <strain evidence="3">LMIT007</strain>
    </source>
</reference>